<evidence type="ECO:0000313" key="14">
    <source>
        <dbReference type="Proteomes" id="UP000050961"/>
    </source>
</evidence>
<evidence type="ECO:0000313" key="13">
    <source>
        <dbReference type="EMBL" id="KRN06613.1"/>
    </source>
</evidence>
<evidence type="ECO:0000256" key="10">
    <source>
        <dbReference type="NCBIfam" id="TIGR00187"/>
    </source>
</evidence>
<feature type="domain" description="Lumazine-binding" evidence="12">
    <location>
        <begin position="1"/>
        <end position="97"/>
    </location>
</feature>
<gene>
    <name evidence="13" type="ORF">FD15_GL000161</name>
</gene>
<evidence type="ECO:0000256" key="11">
    <source>
        <dbReference type="PROSITE-ProRule" id="PRU00524"/>
    </source>
</evidence>
<evidence type="ECO:0000256" key="7">
    <source>
        <dbReference type="ARBA" id="ARBA00022619"/>
    </source>
</evidence>
<feature type="domain" description="Lumazine-binding" evidence="12">
    <location>
        <begin position="98"/>
        <end position="194"/>
    </location>
</feature>
<evidence type="ECO:0000256" key="9">
    <source>
        <dbReference type="ARBA" id="ARBA00022737"/>
    </source>
</evidence>
<evidence type="ECO:0000256" key="4">
    <source>
        <dbReference type="ARBA" id="ARBA00011233"/>
    </source>
</evidence>
<evidence type="ECO:0000256" key="5">
    <source>
        <dbReference type="ARBA" id="ARBA00012827"/>
    </source>
</evidence>
<evidence type="ECO:0000256" key="3">
    <source>
        <dbReference type="ARBA" id="ARBA00004887"/>
    </source>
</evidence>
<keyword evidence="14" id="KW-1185">Reference proteome</keyword>
<dbReference type="FunFam" id="2.40.30.20:FF:000003">
    <property type="entry name" value="Riboflavin synthase, alpha subunit"/>
    <property type="match status" value="1"/>
</dbReference>
<comment type="pathway">
    <text evidence="3">Cofactor biosynthesis; riboflavin biosynthesis; riboflavin from 2-hydroxy-3-oxobutyl phosphate and 5-amino-6-(D-ribitylamino)uracil: step 2/2.</text>
</comment>
<dbReference type="InterPro" id="IPR017938">
    <property type="entry name" value="Riboflavin_synthase-like_b-brl"/>
</dbReference>
<dbReference type="EC" id="2.5.1.9" evidence="5 10"/>
<dbReference type="EMBL" id="AYZF01000008">
    <property type="protein sequence ID" value="KRN06613.1"/>
    <property type="molecule type" value="Genomic_DNA"/>
</dbReference>
<evidence type="ECO:0000256" key="1">
    <source>
        <dbReference type="ARBA" id="ARBA00000968"/>
    </source>
</evidence>
<dbReference type="PANTHER" id="PTHR21098:SF0">
    <property type="entry name" value="RIBOFLAVIN SYNTHASE"/>
    <property type="match status" value="1"/>
</dbReference>
<protein>
    <recommendedName>
        <fullName evidence="6 10">Riboflavin synthase</fullName>
        <ecNumber evidence="5 10">2.5.1.9</ecNumber>
    </recommendedName>
</protein>
<dbReference type="GO" id="GO:0009231">
    <property type="term" value="P:riboflavin biosynthetic process"/>
    <property type="evidence" value="ECO:0007669"/>
    <property type="project" value="UniProtKB-KW"/>
</dbReference>
<dbReference type="SUPFAM" id="SSF63380">
    <property type="entry name" value="Riboflavin synthase domain-like"/>
    <property type="match status" value="2"/>
</dbReference>
<dbReference type="OrthoDB" id="9788537at2"/>
<dbReference type="GO" id="GO:0004746">
    <property type="term" value="F:riboflavin synthase activity"/>
    <property type="evidence" value="ECO:0007669"/>
    <property type="project" value="UniProtKB-UniRule"/>
</dbReference>
<dbReference type="RefSeq" id="WP_051993437.1">
    <property type="nucleotide sequence ID" value="NZ_AYZF01000008.1"/>
</dbReference>
<evidence type="ECO:0000259" key="12">
    <source>
        <dbReference type="PROSITE" id="PS51177"/>
    </source>
</evidence>
<dbReference type="InterPro" id="IPR001783">
    <property type="entry name" value="Lumazine-bd"/>
</dbReference>
<keyword evidence="7" id="KW-0686">Riboflavin biosynthesis</keyword>
<proteinExistence type="predicted"/>
<comment type="function">
    <text evidence="2">Catalyzes the dismutation of two molecules of 6,7-dimethyl-8-ribityllumazine, resulting in the formation of riboflavin and 5-amino-6-(D-ribitylamino)uracil.</text>
</comment>
<dbReference type="FunFam" id="2.40.30.20:FF:000004">
    <property type="entry name" value="Riboflavin synthase, alpha subunit"/>
    <property type="match status" value="1"/>
</dbReference>
<dbReference type="InterPro" id="IPR023366">
    <property type="entry name" value="ATP_synth_asu-like_sf"/>
</dbReference>
<feature type="repeat" description="Lumazine-binding" evidence="11">
    <location>
        <begin position="98"/>
        <end position="194"/>
    </location>
</feature>
<dbReference type="NCBIfam" id="NF006767">
    <property type="entry name" value="PRK09289.1"/>
    <property type="match status" value="1"/>
</dbReference>
<accession>A0A023CYZ1</accession>
<dbReference type="Pfam" id="PF00677">
    <property type="entry name" value="Lum_binding"/>
    <property type="match status" value="2"/>
</dbReference>
<evidence type="ECO:0000256" key="8">
    <source>
        <dbReference type="ARBA" id="ARBA00022679"/>
    </source>
</evidence>
<reference evidence="13 14" key="1">
    <citation type="journal article" date="2015" name="Genome Announc.">
        <title>Expanding the biotechnology potential of lactobacilli through comparative genomics of 213 strains and associated genera.</title>
        <authorList>
            <person name="Sun Z."/>
            <person name="Harris H.M."/>
            <person name="McCann A."/>
            <person name="Guo C."/>
            <person name="Argimon S."/>
            <person name="Zhang W."/>
            <person name="Yang X."/>
            <person name="Jeffery I.B."/>
            <person name="Cooney J.C."/>
            <person name="Kagawa T.F."/>
            <person name="Liu W."/>
            <person name="Song Y."/>
            <person name="Salvetti E."/>
            <person name="Wrobel A."/>
            <person name="Rasinkangas P."/>
            <person name="Parkhill J."/>
            <person name="Rea M.C."/>
            <person name="O'Sullivan O."/>
            <person name="Ritari J."/>
            <person name="Douillard F.P."/>
            <person name="Paul Ross R."/>
            <person name="Yang R."/>
            <person name="Briner A.E."/>
            <person name="Felis G.E."/>
            <person name="de Vos W.M."/>
            <person name="Barrangou R."/>
            <person name="Klaenhammer T.R."/>
            <person name="Caufield P.W."/>
            <person name="Cui Y."/>
            <person name="Zhang H."/>
            <person name="O'Toole P.W."/>
        </authorList>
    </citation>
    <scope>NUCLEOTIDE SEQUENCE [LARGE SCALE GENOMIC DNA]</scope>
    <source>
        <strain evidence="13 14">DSM 21376</strain>
    </source>
</reference>
<comment type="subunit">
    <text evidence="4">Homotrimer.</text>
</comment>
<dbReference type="eggNOG" id="COG0307">
    <property type="taxonomic scope" value="Bacteria"/>
</dbReference>
<organism evidence="13 14">
    <name type="scientific">Liquorilactobacillus sucicola DSM 21376 = JCM 15457</name>
    <dbReference type="NCBI Taxonomy" id="1423806"/>
    <lineage>
        <taxon>Bacteria</taxon>
        <taxon>Bacillati</taxon>
        <taxon>Bacillota</taxon>
        <taxon>Bacilli</taxon>
        <taxon>Lactobacillales</taxon>
        <taxon>Lactobacillaceae</taxon>
        <taxon>Liquorilactobacillus</taxon>
    </lineage>
</organism>
<dbReference type="PIRSF" id="PIRSF000498">
    <property type="entry name" value="Riboflavin_syn_A"/>
    <property type="match status" value="1"/>
</dbReference>
<dbReference type="InterPro" id="IPR026017">
    <property type="entry name" value="Lumazine-bd_dom"/>
</dbReference>
<feature type="repeat" description="Lumazine-binding" evidence="11">
    <location>
        <begin position="1"/>
        <end position="97"/>
    </location>
</feature>
<dbReference type="PROSITE" id="PS51177">
    <property type="entry name" value="LUMAZINE_BIND"/>
    <property type="match status" value="2"/>
</dbReference>
<dbReference type="Gene3D" id="2.40.30.20">
    <property type="match status" value="2"/>
</dbReference>
<dbReference type="Proteomes" id="UP000050961">
    <property type="component" value="Unassembled WGS sequence"/>
</dbReference>
<keyword evidence="9" id="KW-0677">Repeat</keyword>
<comment type="catalytic activity">
    <reaction evidence="1">
        <text>2 6,7-dimethyl-8-(1-D-ribityl)lumazine + H(+) = 5-amino-6-(D-ribitylamino)uracil + riboflavin</text>
        <dbReference type="Rhea" id="RHEA:20772"/>
        <dbReference type="ChEBI" id="CHEBI:15378"/>
        <dbReference type="ChEBI" id="CHEBI:15934"/>
        <dbReference type="ChEBI" id="CHEBI:57986"/>
        <dbReference type="ChEBI" id="CHEBI:58201"/>
        <dbReference type="EC" id="2.5.1.9"/>
    </reaction>
</comment>
<dbReference type="PATRIC" id="fig|1423806.3.peg.164"/>
<dbReference type="STRING" id="1423806.FD15_GL000161"/>
<comment type="caution">
    <text evidence="13">The sequence shown here is derived from an EMBL/GenBank/DDBJ whole genome shotgun (WGS) entry which is preliminary data.</text>
</comment>
<dbReference type="PANTHER" id="PTHR21098">
    <property type="entry name" value="RIBOFLAVIN SYNTHASE ALPHA CHAIN"/>
    <property type="match status" value="1"/>
</dbReference>
<evidence type="ECO:0000256" key="2">
    <source>
        <dbReference type="ARBA" id="ARBA00002803"/>
    </source>
</evidence>
<dbReference type="CDD" id="cd00402">
    <property type="entry name" value="Riboflavin_synthase_like"/>
    <property type="match status" value="1"/>
</dbReference>
<name>A0A023CYZ1_9LACO</name>
<sequence length="199" mass="21723">MFTGIIEDIGTVQNIEQKRETIRLSIAAKKMNLCASQIGASIAVNGVCLTITAKEAAGFTADVMPETFRVTSLGQLVTGDLVNLERAVPVNGRFDGHFVLGHVDQTTSVLRRYQEQTALIMVFKMPPALQKQIVTKGSIAIDGISLTIIHADKREFKVGLIPHSQQEATLAGKRIGAVVNLETDVLAKYIERQMQTSKF</sequence>
<dbReference type="NCBIfam" id="TIGR00187">
    <property type="entry name" value="ribE"/>
    <property type="match status" value="1"/>
</dbReference>
<dbReference type="AlphaFoldDB" id="A0A023CYZ1"/>
<keyword evidence="8" id="KW-0808">Transferase</keyword>
<evidence type="ECO:0000256" key="6">
    <source>
        <dbReference type="ARBA" id="ARBA00013950"/>
    </source>
</evidence>